<dbReference type="Gene3D" id="2.30.30.360">
    <property type="entry name" value="Myosin S1 fragment, N-terminal"/>
    <property type="match status" value="1"/>
</dbReference>
<keyword evidence="4 10" id="KW-0175">Coiled coil</keyword>
<dbReference type="InterPro" id="IPR004009">
    <property type="entry name" value="SH3_Myosin"/>
</dbReference>
<dbReference type="GO" id="GO:0051015">
    <property type="term" value="F:actin filament binding"/>
    <property type="evidence" value="ECO:0007669"/>
    <property type="project" value="InterPro"/>
</dbReference>
<keyword evidence="15" id="KW-1185">Reference proteome</keyword>
<dbReference type="GO" id="GO:0016459">
    <property type="term" value="C:myosin complex"/>
    <property type="evidence" value="ECO:0007669"/>
    <property type="project" value="UniProtKB-KW"/>
</dbReference>
<evidence type="ECO:0000259" key="12">
    <source>
        <dbReference type="PROSITE" id="PS51456"/>
    </source>
</evidence>
<reference evidence="14 15" key="1">
    <citation type="journal article" date="2023" name="PLoS ONE">
        <title>Cytospora paraplurivora sp. nov. isolated from orchards with fruit tree decline syndrome in Ontario, Canada.</title>
        <authorList>
            <person name="Ilyukhin E."/>
            <person name="Nguyen H.D.T."/>
            <person name="Castle A.J."/>
            <person name="Ellouze W."/>
        </authorList>
    </citation>
    <scope>NUCLEOTIDE SEQUENCE [LARGE SCALE GENOMIC DNA]</scope>
    <source>
        <strain evidence="14 15">FDS-564</strain>
    </source>
</reference>
<dbReference type="FunFam" id="1.20.58.530:FF:000001">
    <property type="entry name" value="Myosin heavy chain"/>
    <property type="match status" value="1"/>
</dbReference>
<feature type="compositionally biased region" description="Basic residues" evidence="11">
    <location>
        <begin position="1667"/>
        <end position="1676"/>
    </location>
</feature>
<feature type="region of interest" description="Actin-binding" evidence="9">
    <location>
        <begin position="743"/>
        <end position="765"/>
    </location>
</feature>
<dbReference type="GO" id="GO:1903475">
    <property type="term" value="P:mitotic actomyosin contractile ring assembly"/>
    <property type="evidence" value="ECO:0007669"/>
    <property type="project" value="UniProtKB-ARBA"/>
</dbReference>
<dbReference type="GO" id="GO:1902404">
    <property type="term" value="P:mitotic actomyosin contractile ring contraction"/>
    <property type="evidence" value="ECO:0007669"/>
    <property type="project" value="UniProtKB-ARBA"/>
</dbReference>
<organism evidence="14 15">
    <name type="scientific">Cytospora paraplurivora</name>
    <dbReference type="NCBI Taxonomy" id="2898453"/>
    <lineage>
        <taxon>Eukaryota</taxon>
        <taxon>Fungi</taxon>
        <taxon>Dikarya</taxon>
        <taxon>Ascomycota</taxon>
        <taxon>Pezizomycotina</taxon>
        <taxon>Sordariomycetes</taxon>
        <taxon>Sordariomycetidae</taxon>
        <taxon>Diaporthales</taxon>
        <taxon>Cytosporaceae</taxon>
        <taxon>Cytospora</taxon>
    </lineage>
</organism>
<keyword evidence="3 9" id="KW-0067">ATP-binding</keyword>
<evidence type="ECO:0000256" key="9">
    <source>
        <dbReference type="PROSITE-ProRule" id="PRU00782"/>
    </source>
</evidence>
<keyword evidence="6 9" id="KW-0505">Motor protein</keyword>
<dbReference type="CDD" id="cd01377">
    <property type="entry name" value="MYSc_class_II"/>
    <property type="match status" value="1"/>
</dbReference>
<evidence type="ECO:0000313" key="14">
    <source>
        <dbReference type="EMBL" id="KAK7743828.1"/>
    </source>
</evidence>
<name>A0AAN9UI22_9PEZI</name>
<feature type="region of interest" description="Disordered" evidence="11">
    <location>
        <begin position="1639"/>
        <end position="1702"/>
    </location>
</feature>
<dbReference type="Gene3D" id="1.20.5.1160">
    <property type="entry name" value="Vasodilator-stimulated phosphoprotein"/>
    <property type="match status" value="1"/>
</dbReference>
<keyword evidence="5 9" id="KW-0518">Myosin</keyword>
<dbReference type="Pfam" id="PF24319">
    <property type="entry name" value="DUF7491"/>
    <property type="match status" value="1"/>
</dbReference>
<sequence length="2405" mass="274472">MGTVRNSPFMRQSSPSPSPGPPANNTRPKSALFQSPLSPAPSSATSSTTGPSHVRGQSLGANLTPVSSDAKLGHHARNPSKGDTPQSSTFAPSFIKSEEMRRGSEVVDGIEGENDFSGKRYVWLKDPQEAFVKGWIVEDLGDNRILVQCDDGTQREADVDSVDKVNPAKFDKANDMAELTHLNEASVVHNLSMRYHSDLIYTYSGLFLVTVNPYTPLPIYTDEVVEKYKGRNREDNKPHIFAMADEAFRNLVQEGQNQSILVTGESGAGKTENTKKVIQYLAAVANKDPSARNRGQQHSGLSAQILRANPMLEAFGNAQTVRNNNSSRFGKFIRIEFGRNGSISGAFIDWYLLEKSRVVRVNANERNYHVFYQLLRGDNKELKKEFMLDGLDVDDFAYTRDGQDTIAGVSDRDEWKELKVSFDVMGFSEKEQSAILRTVAAVLHLGNITVVNESRTTDQARLAPDAKQVAERVCKLLGMPLEPFLQGLLHPKVKAGREWVEKVQTPEQVRLGIDALAKGIYERGFGDLVARINRQLDRTGMGMDEANFIGVLDIAGFEIFEENSFEQLCINYTNEKLQQFFNHHMFVLEQEEYAREQIEWQFIDFGCDLQPTIDLIELPNPIGIFSCLDEDCVMPKATDKSFTEKLHSLWDKKSNKYRASRLRHGFVLTHYAAEVEYSTEGWLEKNKDPLNDNVTRLLAASTDKHVANLFVDCAENDDEVVAVRSRVKKGLFRTVAQRHKEQLSSLMAQLHSTHPHFVRCILPNHIKRPRLFKNLLVLDQLRCNGVLEGIRIARTGFPNRLPFAEFRARYEVLCQDLPKGYIDGQAAATMMLQRFKMDKALYRVGLTKVFFRAGVLAELEEQRDKFISEMMAQFQSVARGFTARRIAYKRLYRTEATRVVQQNFRAYLDLCKNPWWQLLVKMKPLLGASRTATEVKKRDEMIRQLNDKMRQETADRQKLEEDRRNIHVEMMRVQQTLESERALALDKEEIFKRLQQREAELEDKLAGAIEDAEKLEDELDDLLEAKRRAEEDVERFRNQLDQAASLIGRLEVEKTELAGRVSSLETAIEDMSRTQHERSEQEAALEEEVSILQSQIALSDRKARELESKLLEVDQDAEVKLHETQKELQSYKSKQQQLVSESRDAQQQLAALSKTLMDYEDLVRKKESELNLLRGDNKKYEIERRTFEDQRKTLAAEKDKAVSRMREVQAELDALKAQQSQIHREAEDAKKVLEARLSEDAQADEHRQLLERQIKDLKDEIYKAQMELSREKQSRDDVLLLGEHKLDELQEEYDRLNEAKIVIEKELYAAQDTLRRAVAARTTAETERDDARQEVRKLRAAYSQAEEARQEAEVAGERAASMLARERENSLQNDLDAAHERLRWFDEECAKLNHEVEDLNKLILSSGEFGLKTDQAKERMERELHTLRSRLAASENDNRALLNKIQHKGLEIARSSSRASEASRGQLTVLQREKSRLEDMNVKLNKQLGDSQVKVASFEKKLEKANLNLEDLNHEFQREVKSSRNAEKMTSSLNVQLAEANRNLESERQLRTQTQGTVRALQATIDSRDKELQELRSQVLQALKTVDPESDPIVQVDEGGERIFSEKYDLVRKIEELQQNLRVQTAARTNAESQLVDLRAARASGSPERPRLADIDIDEYPFDASPSRRRKYRMNGRRPSSSSSPSRPSHNDGDPSDNSVRSEKTADILSFNNRMDLKAEVEELQNQLQIAQMQNRHLQSQLERSAPSSLDHSEEGQSLQRVKKLEKANNHLHHLLDDSSKKVSALESALRTGQLSLHDIQTRSHEEILDLLNGTEESRRSLLHSHKDAVAELKDVKEHFDKMRHERAKLEVDLRDARSDLQEMTQAREQEAASRNQLLQEFSDLQIRLDAETSKLADVASTLSVYKSRADEYFSKLEQAEIAALKASRAEQFAKAQAKEAEETYAEVMAERKKMDRTVEDLQRQNQRLEEKVEDISTDLEAATQAKKRLQHELEDYRNQRANDIEDTESSMEQTRRKYQAEFATLTKELDLAREEKLFKQAEITRLRDELDDLRSKWDDEVLNSSTWSKEKSRLEATLADVSASRDEAVNAHNDAQGKIVNLLSQVRTLRSSVDEVTAERDALFREKRSVEARLEEAKAGLEDLAKSESPSLRNAASIDKEILELKSNLAQQEDIAAAAVEKMRRAEALASEVQKDIVVERETSVQLQKDKATLEKTLNEVQVKLVDLETKGYSSASQDIKFLHKRIQEALRNVDRTVKDLQSQIERKDKQNTQMQEDLGRMRDKVDKLLKTIDELQSSESTNQLQARRAERELREEREKAARLEREIESWRNLRSEKGSAMGSVAGSIMSGRGGMTRTGTLATMKSSGLASVADEDTDAESHVTIPKRKSSISRVPSLTKGFL</sequence>
<gene>
    <name evidence="14" type="primary">MYO1_1</name>
    <name evidence="14" type="ORF">SLS53_003847</name>
</gene>
<feature type="compositionally biased region" description="Polar residues" evidence="11">
    <location>
        <begin position="1"/>
        <end position="12"/>
    </location>
</feature>
<evidence type="ECO:0000259" key="13">
    <source>
        <dbReference type="PROSITE" id="PS51844"/>
    </source>
</evidence>
<evidence type="ECO:0000256" key="11">
    <source>
        <dbReference type="SAM" id="MobiDB-lite"/>
    </source>
</evidence>
<dbReference type="GO" id="GO:0016020">
    <property type="term" value="C:membrane"/>
    <property type="evidence" value="ECO:0007669"/>
    <property type="project" value="TreeGrafter"/>
</dbReference>
<feature type="coiled-coil region" evidence="10">
    <location>
        <begin position="1833"/>
        <end position="1881"/>
    </location>
</feature>
<dbReference type="InterPro" id="IPR027417">
    <property type="entry name" value="P-loop_NTPase"/>
</dbReference>
<dbReference type="Pfam" id="PF00063">
    <property type="entry name" value="Myosin_head"/>
    <property type="match status" value="1"/>
</dbReference>
<dbReference type="InterPro" id="IPR001609">
    <property type="entry name" value="Myosin_head_motor_dom-like"/>
</dbReference>
<dbReference type="EMBL" id="JAJSPL020000012">
    <property type="protein sequence ID" value="KAK7743828.1"/>
    <property type="molecule type" value="Genomic_DNA"/>
</dbReference>
<accession>A0AAN9UI22</accession>
<dbReference type="GO" id="GO:0007015">
    <property type="term" value="P:actin filament organization"/>
    <property type="evidence" value="ECO:0007669"/>
    <property type="project" value="TreeGrafter"/>
</dbReference>
<feature type="coiled-coil region" evidence="10">
    <location>
        <begin position="2114"/>
        <end position="2335"/>
    </location>
</feature>
<dbReference type="Gene3D" id="1.20.58.530">
    <property type="match status" value="1"/>
</dbReference>
<evidence type="ECO:0000256" key="7">
    <source>
        <dbReference type="ARBA" id="ARBA00023203"/>
    </source>
</evidence>
<evidence type="ECO:0000256" key="2">
    <source>
        <dbReference type="ARBA" id="ARBA00022741"/>
    </source>
</evidence>
<evidence type="ECO:0000256" key="1">
    <source>
        <dbReference type="ARBA" id="ARBA00008314"/>
    </source>
</evidence>
<feature type="coiled-coil region" evidence="10">
    <location>
        <begin position="1417"/>
        <end position="1522"/>
    </location>
</feature>
<dbReference type="Gene3D" id="1.20.120.720">
    <property type="entry name" value="Myosin VI head, motor domain, U50 subdomain"/>
    <property type="match status" value="1"/>
</dbReference>
<feature type="coiled-coil region" evidence="10">
    <location>
        <begin position="942"/>
        <end position="1053"/>
    </location>
</feature>
<keyword evidence="2 9" id="KW-0547">Nucleotide-binding</keyword>
<dbReference type="Proteomes" id="UP001320245">
    <property type="component" value="Unassembled WGS sequence"/>
</dbReference>
<feature type="binding site" evidence="9">
    <location>
        <begin position="264"/>
        <end position="271"/>
    </location>
    <ligand>
        <name>ATP</name>
        <dbReference type="ChEBI" id="CHEBI:30616"/>
    </ligand>
</feature>
<feature type="coiled-coil region" evidence="10">
    <location>
        <begin position="1931"/>
        <end position="2057"/>
    </location>
</feature>
<evidence type="ECO:0000256" key="4">
    <source>
        <dbReference type="ARBA" id="ARBA00023054"/>
    </source>
</evidence>
<dbReference type="PANTHER" id="PTHR13140:SF857">
    <property type="entry name" value="MYOSIN-11"/>
    <property type="match status" value="1"/>
</dbReference>
<evidence type="ECO:0000313" key="15">
    <source>
        <dbReference type="Proteomes" id="UP001320245"/>
    </source>
</evidence>
<dbReference type="Gene3D" id="1.10.10.820">
    <property type="match status" value="1"/>
</dbReference>
<comment type="subunit">
    <text evidence="8">Binds to cdc4 and rlc1.</text>
</comment>
<dbReference type="Pfam" id="PF02736">
    <property type="entry name" value="Myosin_N"/>
    <property type="match status" value="1"/>
</dbReference>
<dbReference type="SUPFAM" id="SSF52540">
    <property type="entry name" value="P-loop containing nucleoside triphosphate hydrolases"/>
    <property type="match status" value="1"/>
</dbReference>
<proteinExistence type="inferred from homology"/>
<evidence type="ECO:0000256" key="6">
    <source>
        <dbReference type="ARBA" id="ARBA00023175"/>
    </source>
</evidence>
<keyword evidence="7 9" id="KW-0009">Actin-binding</keyword>
<evidence type="ECO:0000256" key="3">
    <source>
        <dbReference type="ARBA" id="ARBA00022840"/>
    </source>
</evidence>
<feature type="compositionally biased region" description="Polar residues" evidence="11">
    <location>
        <begin position="81"/>
        <end position="91"/>
    </location>
</feature>
<dbReference type="PANTHER" id="PTHR13140">
    <property type="entry name" value="MYOSIN"/>
    <property type="match status" value="1"/>
</dbReference>
<evidence type="ECO:0000256" key="10">
    <source>
        <dbReference type="SAM" id="Coils"/>
    </source>
</evidence>
<dbReference type="SUPFAM" id="SSF90257">
    <property type="entry name" value="Myosin rod fragments"/>
    <property type="match status" value="3"/>
</dbReference>
<dbReference type="InterPro" id="IPR008989">
    <property type="entry name" value="Myosin_S1_N"/>
</dbReference>
<dbReference type="Gene3D" id="4.10.270.10">
    <property type="entry name" value="Myosin, subunit A"/>
    <property type="match status" value="1"/>
</dbReference>
<feature type="domain" description="Myosin motor" evidence="12">
    <location>
        <begin position="171"/>
        <end position="864"/>
    </location>
</feature>
<feature type="compositionally biased region" description="Low complexity" evidence="11">
    <location>
        <begin position="30"/>
        <end position="52"/>
    </location>
</feature>
<dbReference type="SMART" id="SM00242">
    <property type="entry name" value="MYSc"/>
    <property type="match status" value="1"/>
</dbReference>
<comment type="similarity">
    <text evidence="1 9">Belongs to the TRAFAC class myosin-kinesin ATPase superfamily. Myosin family.</text>
</comment>
<feature type="region of interest" description="Disordered" evidence="11">
    <location>
        <begin position="1735"/>
        <end position="1759"/>
    </location>
</feature>
<dbReference type="Gene3D" id="3.30.70.1590">
    <property type="match status" value="1"/>
</dbReference>
<dbReference type="GO" id="GO:0005524">
    <property type="term" value="F:ATP binding"/>
    <property type="evidence" value="ECO:0007669"/>
    <property type="project" value="UniProtKB-UniRule"/>
</dbReference>
<dbReference type="FunFam" id="3.40.850.10:FF:000101">
    <property type="entry name" value="Slow myosin heavy chain 2"/>
    <property type="match status" value="1"/>
</dbReference>
<feature type="domain" description="Myosin N-terminal SH3-like" evidence="13">
    <location>
        <begin position="117"/>
        <end position="167"/>
    </location>
</feature>
<evidence type="ECO:0000256" key="5">
    <source>
        <dbReference type="ARBA" id="ARBA00023123"/>
    </source>
</evidence>
<dbReference type="GO" id="GO:0000146">
    <property type="term" value="F:microfilament motor activity"/>
    <property type="evidence" value="ECO:0007669"/>
    <property type="project" value="TreeGrafter"/>
</dbReference>
<dbReference type="FunFam" id="1.10.10.820:FF:000001">
    <property type="entry name" value="Myosin heavy chain"/>
    <property type="match status" value="1"/>
</dbReference>
<feature type="region of interest" description="Disordered" evidence="11">
    <location>
        <begin position="1"/>
        <end position="97"/>
    </location>
</feature>
<dbReference type="GO" id="GO:0120104">
    <property type="term" value="C:mitotic actomyosin contractile ring, proximal layer"/>
    <property type="evidence" value="ECO:0007669"/>
    <property type="project" value="UniProtKB-ARBA"/>
</dbReference>
<comment type="caution">
    <text evidence="14">The sequence shown here is derived from an EMBL/GenBank/DDBJ whole genome shotgun (WGS) entry which is preliminary data.</text>
</comment>
<dbReference type="InterPro" id="IPR036961">
    <property type="entry name" value="Kinesin_motor_dom_sf"/>
</dbReference>
<protein>
    <submittedName>
        <fullName evidence="14">Class II myosin</fullName>
    </submittedName>
</protein>
<feature type="coiled-coil region" evidence="10">
    <location>
        <begin position="1114"/>
        <end position="1365"/>
    </location>
</feature>
<feature type="compositionally biased region" description="Low complexity" evidence="11">
    <location>
        <begin position="1677"/>
        <end position="1688"/>
    </location>
</feature>
<evidence type="ECO:0000256" key="8">
    <source>
        <dbReference type="ARBA" id="ARBA00064372"/>
    </source>
</evidence>
<dbReference type="InterPro" id="IPR055914">
    <property type="entry name" value="DUF7491"/>
</dbReference>
<dbReference type="PRINTS" id="PR00193">
    <property type="entry name" value="MYOSINHEAVY"/>
</dbReference>
<dbReference type="PROSITE" id="PS51456">
    <property type="entry name" value="MYOSIN_MOTOR"/>
    <property type="match status" value="1"/>
</dbReference>
<dbReference type="PROSITE" id="PS51844">
    <property type="entry name" value="SH3_LIKE"/>
    <property type="match status" value="1"/>
</dbReference>
<dbReference type="Gene3D" id="1.20.5.340">
    <property type="match status" value="1"/>
</dbReference>
<dbReference type="FunFam" id="1.20.120.720:FF:000001">
    <property type="entry name" value="Myosin heavy chain, muscle"/>
    <property type="match status" value="1"/>
</dbReference>
<dbReference type="Gene3D" id="3.40.850.10">
    <property type="entry name" value="Kinesin motor domain"/>
    <property type="match status" value="1"/>
</dbReference>